<organism evidence="3 4">
    <name type="scientific">Talaromyces islandicus</name>
    <name type="common">Penicillium islandicum</name>
    <dbReference type="NCBI Taxonomy" id="28573"/>
    <lineage>
        <taxon>Eukaryota</taxon>
        <taxon>Fungi</taxon>
        <taxon>Dikarya</taxon>
        <taxon>Ascomycota</taxon>
        <taxon>Pezizomycotina</taxon>
        <taxon>Eurotiomycetes</taxon>
        <taxon>Eurotiomycetidae</taxon>
        <taxon>Eurotiales</taxon>
        <taxon>Trichocomaceae</taxon>
        <taxon>Talaromyces</taxon>
        <taxon>Talaromyces sect. Islandici</taxon>
    </lineage>
</organism>
<feature type="compositionally biased region" description="Acidic residues" evidence="1">
    <location>
        <begin position="130"/>
        <end position="146"/>
    </location>
</feature>
<dbReference type="Proteomes" id="UP000054383">
    <property type="component" value="Unassembled WGS sequence"/>
</dbReference>
<dbReference type="OMA" id="HISCGRW"/>
<feature type="compositionally biased region" description="Low complexity" evidence="1">
    <location>
        <begin position="151"/>
        <end position="165"/>
    </location>
</feature>
<evidence type="ECO:0000259" key="2">
    <source>
        <dbReference type="PROSITE" id="PS50090"/>
    </source>
</evidence>
<protein>
    <recommendedName>
        <fullName evidence="2">Myb-like domain-containing protein</fullName>
    </recommendedName>
</protein>
<feature type="region of interest" description="Disordered" evidence="1">
    <location>
        <begin position="1"/>
        <end position="345"/>
    </location>
</feature>
<evidence type="ECO:0000313" key="4">
    <source>
        <dbReference type="Proteomes" id="UP000054383"/>
    </source>
</evidence>
<feature type="compositionally biased region" description="Basic residues" evidence="1">
    <location>
        <begin position="1"/>
        <end position="10"/>
    </location>
</feature>
<keyword evidence="4" id="KW-1185">Reference proteome</keyword>
<dbReference type="PROSITE" id="PS50090">
    <property type="entry name" value="MYB_LIKE"/>
    <property type="match status" value="1"/>
</dbReference>
<name>A0A0U1M607_TALIS</name>
<dbReference type="EMBL" id="CVMT01000008">
    <property type="protein sequence ID" value="CRG90792.1"/>
    <property type="molecule type" value="Genomic_DNA"/>
</dbReference>
<evidence type="ECO:0000256" key="1">
    <source>
        <dbReference type="SAM" id="MobiDB-lite"/>
    </source>
</evidence>
<sequence>MSSRTRRQRAKKDTTAQSVDFINNLNWNSGGESDDESTTPRKDGERQRVDSTSRNSPRLHSSYEVPKSPGPETRRSSRRNLHSLSNQLQATMKESIKDGSPPVEAEGSEEEEEEEEEGNNDHVSVKEEPGNENEDEGGDDDGDTESESDHGSSASDSDSAISESAKQLADGYDHDRNITVEVAMPPLGLFGDNLSKKLSEGNDRSQGTGDSGETNSSKSDDSENSGEESQNSEEIEPQSWSEYNDSENEQQSEGEQETFETPPQQLGNNRSGSVNQTDGFTLGGTSQIITVSQRPQARSSSHRSTINRKRKGQPSLTELVSKSPRADRQTSHSVSADPSHPPRHGYVEWEYDMEAENHAQRNTTADADDLLFEEAAQVMGLQRSWKRLMSGCHELRTREAYIRPVFNGIESFRDHIFNMQKLYKQMQEDRRTGSTTVDLKDDLQTHGELVREKATTILMKLVNRADTANATDNWDMKGEASTLAEIIMLDVVTELGDLAKECLKAYYSESSLAEGGFVAVLEILETMQLLDGKIFSLRSCYRINVLDYGRDIRSALSNLWKRMDQGEFYERQRKHRRPAPKPRPWTEDEEVAVIERLHQYENEEQRYQYVAEDYPHEVGGRTANEIRKKARELYDDYLQAKDISLTWLL</sequence>
<dbReference type="InterPro" id="IPR009057">
    <property type="entry name" value="Homeodomain-like_sf"/>
</dbReference>
<feature type="compositionally biased region" description="Basic and acidic residues" evidence="1">
    <location>
        <begin position="119"/>
        <end position="129"/>
    </location>
</feature>
<feature type="compositionally biased region" description="Basic and acidic residues" evidence="1">
    <location>
        <begin position="194"/>
        <end position="203"/>
    </location>
</feature>
<feature type="compositionally biased region" description="Acidic residues" evidence="1">
    <location>
        <begin position="106"/>
        <end position="118"/>
    </location>
</feature>
<dbReference type="OrthoDB" id="5431211at2759"/>
<dbReference type="AlphaFoldDB" id="A0A0U1M607"/>
<accession>A0A0U1M607</accession>
<feature type="compositionally biased region" description="Polar residues" evidence="1">
    <location>
        <begin position="15"/>
        <end position="31"/>
    </location>
</feature>
<feature type="compositionally biased region" description="Acidic residues" evidence="1">
    <location>
        <begin position="244"/>
        <end position="258"/>
    </location>
</feature>
<dbReference type="CDD" id="cd00167">
    <property type="entry name" value="SANT"/>
    <property type="match status" value="1"/>
</dbReference>
<feature type="compositionally biased region" description="Basic and acidic residues" evidence="1">
    <location>
        <begin position="38"/>
        <end position="51"/>
    </location>
</feature>
<dbReference type="InterPro" id="IPR001005">
    <property type="entry name" value="SANT/Myb"/>
</dbReference>
<gene>
    <name evidence="3" type="ORF">PISL3812_07837</name>
</gene>
<dbReference type="Gene3D" id="1.10.10.60">
    <property type="entry name" value="Homeodomain-like"/>
    <property type="match status" value="1"/>
</dbReference>
<dbReference type="SMART" id="SM00717">
    <property type="entry name" value="SANT"/>
    <property type="match status" value="1"/>
</dbReference>
<dbReference type="STRING" id="28573.A0A0U1M607"/>
<feature type="compositionally biased region" description="Acidic residues" evidence="1">
    <location>
        <begin position="222"/>
        <end position="236"/>
    </location>
</feature>
<feature type="domain" description="Myb-like" evidence="2">
    <location>
        <begin position="577"/>
        <end position="634"/>
    </location>
</feature>
<dbReference type="SUPFAM" id="SSF46689">
    <property type="entry name" value="Homeodomain-like"/>
    <property type="match status" value="1"/>
</dbReference>
<feature type="compositionally biased region" description="Polar residues" evidence="1">
    <location>
        <begin position="259"/>
        <end position="304"/>
    </location>
</feature>
<reference evidence="3 4" key="1">
    <citation type="submission" date="2015-04" db="EMBL/GenBank/DDBJ databases">
        <authorList>
            <person name="Syromyatnikov M.Y."/>
            <person name="Popov V.N."/>
        </authorList>
    </citation>
    <scope>NUCLEOTIDE SEQUENCE [LARGE SCALE GENOMIC DNA]</scope>
    <source>
        <strain evidence="3">WF-38-12</strain>
    </source>
</reference>
<evidence type="ECO:0000313" key="3">
    <source>
        <dbReference type="EMBL" id="CRG90792.1"/>
    </source>
</evidence>
<proteinExistence type="predicted"/>